<evidence type="ECO:0000256" key="2">
    <source>
        <dbReference type="SAM" id="MobiDB-lite"/>
    </source>
</evidence>
<reference evidence="5" key="1">
    <citation type="journal article" date="2021" name="PeerJ">
        <title>Extensive microbial diversity within the chicken gut microbiome revealed by metagenomics and culture.</title>
        <authorList>
            <person name="Gilroy R."/>
            <person name="Ravi A."/>
            <person name="Getino M."/>
            <person name="Pursley I."/>
            <person name="Horton D.L."/>
            <person name="Alikhan N.F."/>
            <person name="Baker D."/>
            <person name="Gharbi K."/>
            <person name="Hall N."/>
            <person name="Watson M."/>
            <person name="Adriaenssens E.M."/>
            <person name="Foster-Nyarko E."/>
            <person name="Jarju S."/>
            <person name="Secka A."/>
            <person name="Antonio M."/>
            <person name="Oren A."/>
            <person name="Chaudhuri R.R."/>
            <person name="La Ragione R."/>
            <person name="Hildebrand F."/>
            <person name="Pallen M.J."/>
        </authorList>
    </citation>
    <scope>NUCLEOTIDE SEQUENCE</scope>
    <source>
        <strain evidence="5">5134</strain>
    </source>
</reference>
<comment type="similarity">
    <text evidence="1">Belongs to the CapA family.</text>
</comment>
<reference evidence="5" key="2">
    <citation type="submission" date="2021-04" db="EMBL/GenBank/DDBJ databases">
        <authorList>
            <person name="Gilroy R."/>
        </authorList>
    </citation>
    <scope>NUCLEOTIDE SEQUENCE</scope>
    <source>
        <strain evidence="5">5134</strain>
    </source>
</reference>
<dbReference type="CDD" id="cd07381">
    <property type="entry name" value="MPP_CapA"/>
    <property type="match status" value="1"/>
</dbReference>
<dbReference type="InterPro" id="IPR019079">
    <property type="entry name" value="Capsule_synth_CapA"/>
</dbReference>
<evidence type="ECO:0000313" key="6">
    <source>
        <dbReference type="Proteomes" id="UP000886844"/>
    </source>
</evidence>
<dbReference type="SMART" id="SM00854">
    <property type="entry name" value="PGA_cap"/>
    <property type="match status" value="1"/>
</dbReference>
<sequence length="367" mass="40419">MKCRRTRILIALLLVATCCTPAGSPRQTAPDRPDGWSGPGRVPPPQRMRMWFGGDVMQHLPQVEAARSGEGFDYGPVFAALAPRMRAADLAVVNLETTLTRRERYTGYPLFRSPVALADALREAGVDVAVMANNHCCDGGAEGIRTSIEELDRCGIRHTGVFADSLDYRRNHPLYLTWCGVRLALVNYTYGTNGMPVPEGMIVNRIDTVQMAADLAAARAERVDFIVACLHWGNEYERRANAAQRDLAAFLRRHGVDVVVGSHPHVVQPWEADSAHVVLYSLGNLVSNQRRRYTDGGLVAEVEAVRHPEGRMSYGLEVTPVWVALPRYRILPPEAADTMALPAAYGVFRADVEALTGDGDAPYRKTE</sequence>
<dbReference type="AlphaFoldDB" id="A0A9D1Z0U5"/>
<protein>
    <submittedName>
        <fullName evidence="5">CapA family protein</fullName>
    </submittedName>
</protein>
<dbReference type="InterPro" id="IPR052169">
    <property type="entry name" value="CW_Biosynth-Accessory"/>
</dbReference>
<dbReference type="Proteomes" id="UP000886844">
    <property type="component" value="Unassembled WGS sequence"/>
</dbReference>
<evidence type="ECO:0000256" key="3">
    <source>
        <dbReference type="SAM" id="SignalP"/>
    </source>
</evidence>
<feature type="domain" description="Capsule synthesis protein CapA" evidence="4">
    <location>
        <begin position="49"/>
        <end position="289"/>
    </location>
</feature>
<dbReference type="EMBL" id="DXDA01000063">
    <property type="protein sequence ID" value="HIY69322.1"/>
    <property type="molecule type" value="Genomic_DNA"/>
</dbReference>
<comment type="caution">
    <text evidence="5">The sequence shown here is derived from an EMBL/GenBank/DDBJ whole genome shotgun (WGS) entry which is preliminary data.</text>
</comment>
<evidence type="ECO:0000256" key="1">
    <source>
        <dbReference type="ARBA" id="ARBA00005662"/>
    </source>
</evidence>
<proteinExistence type="inferred from homology"/>
<dbReference type="PANTHER" id="PTHR33393:SF12">
    <property type="entry name" value="CAPSULE BIOSYNTHESIS PROTEIN CAPA"/>
    <property type="match status" value="1"/>
</dbReference>
<evidence type="ECO:0000259" key="4">
    <source>
        <dbReference type="SMART" id="SM00854"/>
    </source>
</evidence>
<name>A0A9D1Z0U5_9BACT</name>
<evidence type="ECO:0000313" key="5">
    <source>
        <dbReference type="EMBL" id="HIY69322.1"/>
    </source>
</evidence>
<organism evidence="5 6">
    <name type="scientific">Candidatus Alistipes intestinigallinarum</name>
    <dbReference type="NCBI Taxonomy" id="2838440"/>
    <lineage>
        <taxon>Bacteria</taxon>
        <taxon>Pseudomonadati</taxon>
        <taxon>Bacteroidota</taxon>
        <taxon>Bacteroidia</taxon>
        <taxon>Bacteroidales</taxon>
        <taxon>Rikenellaceae</taxon>
        <taxon>Alistipes</taxon>
    </lineage>
</organism>
<dbReference type="SUPFAM" id="SSF56300">
    <property type="entry name" value="Metallo-dependent phosphatases"/>
    <property type="match status" value="1"/>
</dbReference>
<dbReference type="Gene3D" id="3.60.21.10">
    <property type="match status" value="1"/>
</dbReference>
<feature type="region of interest" description="Disordered" evidence="2">
    <location>
        <begin position="23"/>
        <end position="44"/>
    </location>
</feature>
<accession>A0A9D1Z0U5</accession>
<feature type="chain" id="PRO_5038670608" evidence="3">
    <location>
        <begin position="25"/>
        <end position="367"/>
    </location>
</feature>
<dbReference type="Pfam" id="PF09587">
    <property type="entry name" value="PGA_cap"/>
    <property type="match status" value="1"/>
</dbReference>
<feature type="signal peptide" evidence="3">
    <location>
        <begin position="1"/>
        <end position="24"/>
    </location>
</feature>
<dbReference type="PANTHER" id="PTHR33393">
    <property type="entry name" value="POLYGLUTAMINE SYNTHESIS ACCESSORY PROTEIN RV0574C-RELATED"/>
    <property type="match status" value="1"/>
</dbReference>
<dbReference type="InterPro" id="IPR029052">
    <property type="entry name" value="Metallo-depent_PP-like"/>
</dbReference>
<keyword evidence="3" id="KW-0732">Signal</keyword>
<gene>
    <name evidence="5" type="ORF">H9828_07890</name>
</gene>